<dbReference type="KEGG" id="sox:TM7x_01515"/>
<accession>A0A6S4GQ99</accession>
<evidence type="ECO:0000259" key="4">
    <source>
        <dbReference type="PROSITE" id="PS51186"/>
    </source>
</evidence>
<reference evidence="5 6" key="1">
    <citation type="journal article" date="2015" name="Proc. Natl. Acad. Sci. U.S.A.">
        <title>Cultivation of a human-associated TM7 phylotype reveals a reduced genome and epibiotic parasitic lifestyle.</title>
        <authorList>
            <person name="He X."/>
            <person name="McLean J.S."/>
            <person name="Edlund A."/>
            <person name="Yooseph S."/>
            <person name="Hall A.P."/>
            <person name="Liu S.Y."/>
            <person name="Dorrestein P.C."/>
            <person name="Esquenazi E."/>
            <person name="Hunter R.C."/>
            <person name="Cheng G."/>
            <person name="Nelson K.E."/>
            <person name="Lux R."/>
            <person name="Shi W."/>
        </authorList>
    </citation>
    <scope>NUCLEOTIDE SEQUENCE [LARGE SCALE GENOMIC DNA]</scope>
    <source>
        <strain evidence="5 6">TM7x</strain>
    </source>
</reference>
<dbReference type="Proteomes" id="UP000030902">
    <property type="component" value="Chromosome"/>
</dbReference>
<comment type="similarity">
    <text evidence="3">Belongs to the acetyltransferase family. MAK3 subfamily.</text>
</comment>
<organism evidence="5 6">
    <name type="scientific">Candidatus Nanosynbacter lyticus</name>
    <dbReference type="NCBI Taxonomy" id="2093824"/>
    <lineage>
        <taxon>Bacteria</taxon>
        <taxon>Candidatus Saccharimonadota</taxon>
        <taxon>Candidatus Saccharimonadia</taxon>
        <taxon>Candidatus Nanosynbacterales</taxon>
        <taxon>Candidatus Nanosynbacteraceae</taxon>
        <taxon>Candidatus Nanosynbacter</taxon>
    </lineage>
</organism>
<evidence type="ECO:0000256" key="1">
    <source>
        <dbReference type="ARBA" id="ARBA00022679"/>
    </source>
</evidence>
<dbReference type="PANTHER" id="PTHR45896:SF1">
    <property type="entry name" value="N-ALPHA-ACETYLTRANSFERASE 30"/>
    <property type="match status" value="1"/>
</dbReference>
<dbReference type="EMBL" id="CP007496">
    <property type="protein sequence ID" value="AJA06416.1"/>
    <property type="molecule type" value="Genomic_DNA"/>
</dbReference>
<keyword evidence="1 5" id="KW-0808">Transferase</keyword>
<dbReference type="AlphaFoldDB" id="A0A6S4GQ99"/>
<evidence type="ECO:0000313" key="6">
    <source>
        <dbReference type="Proteomes" id="UP000030902"/>
    </source>
</evidence>
<dbReference type="CDD" id="cd04301">
    <property type="entry name" value="NAT_SF"/>
    <property type="match status" value="1"/>
</dbReference>
<keyword evidence="6" id="KW-1185">Reference proteome</keyword>
<dbReference type="InterPro" id="IPR016181">
    <property type="entry name" value="Acyl_CoA_acyltransferase"/>
</dbReference>
<dbReference type="InterPro" id="IPR017255">
    <property type="entry name" value="AcTrfase_GNAT_prd"/>
</dbReference>
<dbReference type="PANTHER" id="PTHR45896">
    <property type="entry name" value="N-ALPHA-ACETYLTRANSFERASE 30"/>
    <property type="match status" value="1"/>
</dbReference>
<dbReference type="InterPro" id="IPR000182">
    <property type="entry name" value="GNAT_dom"/>
</dbReference>
<dbReference type="GO" id="GO:0004596">
    <property type="term" value="F:protein-N-terminal amino-acid acetyltransferase activity"/>
    <property type="evidence" value="ECO:0007669"/>
    <property type="project" value="InterPro"/>
</dbReference>
<feature type="domain" description="N-acetyltransferase" evidence="4">
    <location>
        <begin position="1"/>
        <end position="150"/>
    </location>
</feature>
<evidence type="ECO:0000313" key="5">
    <source>
        <dbReference type="EMBL" id="AJA06416.1"/>
    </source>
</evidence>
<gene>
    <name evidence="5" type="ORF">TM7x_01515</name>
</gene>
<evidence type="ECO:0000256" key="2">
    <source>
        <dbReference type="ARBA" id="ARBA00023315"/>
    </source>
</evidence>
<dbReference type="GO" id="GO:0031417">
    <property type="term" value="C:NatC complex"/>
    <property type="evidence" value="ECO:0007669"/>
    <property type="project" value="TreeGrafter"/>
</dbReference>
<keyword evidence="2" id="KW-0012">Acyltransferase</keyword>
<sequence>MEIRPMTITDYPGVYELWTSSAGMGLNNLDDSEEGIGRFLDRNPTTCFVATEEREIAGAIIAGHDGRRGYIYHTAVAEQYKRQGIGRKLAESALKALSEEGINKVALLVFNSNDGAKKFWEKLGFTARTPEEGDDVVYYNKALANITRIDT</sequence>
<dbReference type="RefSeq" id="WP_039327235.1">
    <property type="nucleotide sequence ID" value="NZ_CP007496.1"/>
</dbReference>
<dbReference type="Pfam" id="PF00583">
    <property type="entry name" value="Acetyltransf_1"/>
    <property type="match status" value="1"/>
</dbReference>
<name>A0A6S4GQ99_9BACT</name>
<dbReference type="PIRSF" id="PIRSF037663">
    <property type="entry name" value="Acetyltransf_GNAT_prd"/>
    <property type="match status" value="1"/>
</dbReference>
<dbReference type="SUPFAM" id="SSF55729">
    <property type="entry name" value="Acyl-CoA N-acyltransferases (Nat)"/>
    <property type="match status" value="1"/>
</dbReference>
<protein>
    <submittedName>
        <fullName evidence="5">Acetyltransferase</fullName>
    </submittedName>
</protein>
<dbReference type="Gene3D" id="3.40.630.30">
    <property type="match status" value="1"/>
</dbReference>
<dbReference type="InterPro" id="IPR044542">
    <property type="entry name" value="NAA30-like"/>
</dbReference>
<evidence type="ECO:0000256" key="3">
    <source>
        <dbReference type="ARBA" id="ARBA00024025"/>
    </source>
</evidence>
<dbReference type="PROSITE" id="PS51186">
    <property type="entry name" value="GNAT"/>
    <property type="match status" value="1"/>
</dbReference>
<proteinExistence type="inferred from homology"/>